<keyword evidence="6 14" id="KW-0418">Kinase</keyword>
<feature type="transmembrane region" description="Helical" evidence="9">
    <location>
        <begin position="16"/>
        <end position="37"/>
    </location>
</feature>
<feature type="domain" description="Histidine kinase" evidence="10">
    <location>
        <begin position="421"/>
        <end position="632"/>
    </location>
</feature>
<keyword evidence="9" id="KW-1133">Transmembrane helix</keyword>
<dbReference type="EMBL" id="UGHR01000003">
    <property type="protein sequence ID" value="STR44933.1"/>
    <property type="molecule type" value="Genomic_DNA"/>
</dbReference>
<evidence type="ECO:0000256" key="8">
    <source>
        <dbReference type="ARBA" id="ARBA00023012"/>
    </source>
</evidence>
<evidence type="ECO:0000259" key="11">
    <source>
        <dbReference type="PROSITE" id="PS50112"/>
    </source>
</evidence>
<evidence type="ECO:0000313" key="15">
    <source>
        <dbReference type="Proteomes" id="UP000255108"/>
    </source>
</evidence>
<dbReference type="InterPro" id="IPR000014">
    <property type="entry name" value="PAS"/>
</dbReference>
<evidence type="ECO:0000256" key="9">
    <source>
        <dbReference type="SAM" id="Phobius"/>
    </source>
</evidence>
<dbReference type="PANTHER" id="PTHR43065">
    <property type="entry name" value="SENSOR HISTIDINE KINASE"/>
    <property type="match status" value="1"/>
</dbReference>
<evidence type="ECO:0000256" key="5">
    <source>
        <dbReference type="ARBA" id="ARBA00022741"/>
    </source>
</evidence>
<dbReference type="SMART" id="SM00091">
    <property type="entry name" value="PAS"/>
    <property type="match status" value="1"/>
</dbReference>
<dbReference type="EC" id="2.7.13.3" evidence="2"/>
<evidence type="ECO:0000313" key="13">
    <source>
        <dbReference type="EMBL" id="STR44933.1"/>
    </source>
</evidence>
<evidence type="ECO:0000256" key="2">
    <source>
        <dbReference type="ARBA" id="ARBA00012438"/>
    </source>
</evidence>
<dbReference type="GO" id="GO:0000155">
    <property type="term" value="F:phosphorelay sensor kinase activity"/>
    <property type="evidence" value="ECO:0007669"/>
    <property type="project" value="InterPro"/>
</dbReference>
<dbReference type="Proteomes" id="UP000295794">
    <property type="component" value="Unassembled WGS sequence"/>
</dbReference>
<dbReference type="InterPro" id="IPR035965">
    <property type="entry name" value="PAS-like_dom_sf"/>
</dbReference>
<dbReference type="GO" id="GO:0005524">
    <property type="term" value="F:ATP binding"/>
    <property type="evidence" value="ECO:0007669"/>
    <property type="project" value="UniProtKB-KW"/>
</dbReference>
<evidence type="ECO:0000256" key="6">
    <source>
        <dbReference type="ARBA" id="ARBA00022777"/>
    </source>
</evidence>
<dbReference type="InterPro" id="IPR005467">
    <property type="entry name" value="His_kinase_dom"/>
</dbReference>
<feature type="domain" description="PAS" evidence="11">
    <location>
        <begin position="273"/>
        <end position="345"/>
    </location>
</feature>
<dbReference type="Pfam" id="PF00512">
    <property type="entry name" value="HisKA"/>
    <property type="match status" value="1"/>
</dbReference>
<keyword evidence="16" id="KW-1185">Reference proteome</keyword>
<dbReference type="Gene3D" id="3.30.450.20">
    <property type="entry name" value="PAS domain"/>
    <property type="match status" value="1"/>
</dbReference>
<keyword evidence="8" id="KW-0902">Two-component regulatory system</keyword>
<dbReference type="SUPFAM" id="SSF47384">
    <property type="entry name" value="Homodimeric domain of signal transducing histidine kinase"/>
    <property type="match status" value="1"/>
</dbReference>
<dbReference type="PROSITE" id="PS50109">
    <property type="entry name" value="HIS_KIN"/>
    <property type="match status" value="1"/>
</dbReference>
<dbReference type="Pfam" id="PF02518">
    <property type="entry name" value="HATPase_c"/>
    <property type="match status" value="1"/>
</dbReference>
<evidence type="ECO:0000259" key="10">
    <source>
        <dbReference type="PROSITE" id="PS50109"/>
    </source>
</evidence>
<keyword evidence="3" id="KW-0597">Phosphoprotein</keyword>
<evidence type="ECO:0000256" key="1">
    <source>
        <dbReference type="ARBA" id="ARBA00000085"/>
    </source>
</evidence>
<gene>
    <name evidence="13" type="primary">fixL_2</name>
    <name evidence="14" type="ORF">EV682_107129</name>
    <name evidence="13" type="ORF">NCTC11159_03479</name>
</gene>
<dbReference type="InterPro" id="IPR013656">
    <property type="entry name" value="PAS_4"/>
</dbReference>
<dbReference type="CDD" id="cd00082">
    <property type="entry name" value="HisKA"/>
    <property type="match status" value="1"/>
</dbReference>
<keyword evidence="7" id="KW-0067">ATP-binding</keyword>
<feature type="transmembrane region" description="Helical" evidence="9">
    <location>
        <begin position="238"/>
        <end position="257"/>
    </location>
</feature>
<feature type="domain" description="PAC" evidence="12">
    <location>
        <begin position="349"/>
        <end position="401"/>
    </location>
</feature>
<dbReference type="InterPro" id="IPR036097">
    <property type="entry name" value="HisK_dim/P_sf"/>
</dbReference>
<name>A0A377SVA9_9NEIS</name>
<dbReference type="InterPro" id="IPR004358">
    <property type="entry name" value="Sig_transdc_His_kin-like_C"/>
</dbReference>
<keyword evidence="5" id="KW-0547">Nucleotide-binding</keyword>
<reference evidence="14 16" key="2">
    <citation type="submission" date="2019-03" db="EMBL/GenBank/DDBJ databases">
        <title>Genomic Encyclopedia of Type Strains, Phase IV (KMG-IV): sequencing the most valuable type-strain genomes for metagenomic binning, comparative biology and taxonomic classification.</title>
        <authorList>
            <person name="Goeker M."/>
        </authorList>
    </citation>
    <scope>NUCLEOTIDE SEQUENCE [LARGE SCALE GENOMIC DNA]</scope>
    <source>
        <strain evidence="14 16">DSM 3764</strain>
    </source>
</reference>
<dbReference type="InterPro" id="IPR036890">
    <property type="entry name" value="HATPase_C_sf"/>
</dbReference>
<evidence type="ECO:0000256" key="3">
    <source>
        <dbReference type="ARBA" id="ARBA00022553"/>
    </source>
</evidence>
<dbReference type="SMART" id="SM00387">
    <property type="entry name" value="HATPase_c"/>
    <property type="match status" value="1"/>
</dbReference>
<dbReference type="AlphaFoldDB" id="A0A377SVA9"/>
<dbReference type="InterPro" id="IPR000700">
    <property type="entry name" value="PAS-assoc_C"/>
</dbReference>
<evidence type="ECO:0000256" key="4">
    <source>
        <dbReference type="ARBA" id="ARBA00022679"/>
    </source>
</evidence>
<dbReference type="Pfam" id="PF08448">
    <property type="entry name" value="PAS_4"/>
    <property type="match status" value="1"/>
</dbReference>
<dbReference type="Gene3D" id="1.10.287.130">
    <property type="match status" value="1"/>
</dbReference>
<dbReference type="SMART" id="SM00388">
    <property type="entry name" value="HisKA"/>
    <property type="match status" value="1"/>
</dbReference>
<evidence type="ECO:0000313" key="14">
    <source>
        <dbReference type="EMBL" id="TCU85619.1"/>
    </source>
</evidence>
<evidence type="ECO:0000313" key="16">
    <source>
        <dbReference type="Proteomes" id="UP000295794"/>
    </source>
</evidence>
<dbReference type="PANTHER" id="PTHR43065:SF10">
    <property type="entry name" value="PEROXIDE STRESS-ACTIVATED HISTIDINE KINASE MAK3"/>
    <property type="match status" value="1"/>
</dbReference>
<proteinExistence type="predicted"/>
<evidence type="ECO:0000259" key="12">
    <source>
        <dbReference type="PROSITE" id="PS50113"/>
    </source>
</evidence>
<accession>A0A377SVA9</accession>
<protein>
    <recommendedName>
        <fullName evidence="2">histidine kinase</fullName>
        <ecNumber evidence="2">2.7.13.3</ecNumber>
    </recommendedName>
</protein>
<dbReference type="CDD" id="cd00130">
    <property type="entry name" value="PAS"/>
    <property type="match status" value="1"/>
</dbReference>
<dbReference type="EMBL" id="SMBT01000007">
    <property type="protein sequence ID" value="TCU85619.1"/>
    <property type="molecule type" value="Genomic_DNA"/>
</dbReference>
<dbReference type="SUPFAM" id="SSF55874">
    <property type="entry name" value="ATPase domain of HSP90 chaperone/DNA topoisomerase II/histidine kinase"/>
    <property type="match status" value="1"/>
</dbReference>
<dbReference type="InterPro" id="IPR003594">
    <property type="entry name" value="HATPase_dom"/>
</dbReference>
<dbReference type="Proteomes" id="UP000255108">
    <property type="component" value="Unassembled WGS sequence"/>
</dbReference>
<evidence type="ECO:0000256" key="7">
    <source>
        <dbReference type="ARBA" id="ARBA00022840"/>
    </source>
</evidence>
<keyword evidence="9" id="KW-0812">Transmembrane</keyword>
<reference evidence="13 15" key="1">
    <citation type="submission" date="2018-06" db="EMBL/GenBank/DDBJ databases">
        <authorList>
            <consortium name="Pathogen Informatics"/>
            <person name="Doyle S."/>
        </authorList>
    </citation>
    <scope>NUCLEOTIDE SEQUENCE [LARGE SCALE GENOMIC DNA]</scope>
    <source>
        <strain evidence="13 15">NCTC11159</strain>
    </source>
</reference>
<dbReference type="PROSITE" id="PS50113">
    <property type="entry name" value="PAC"/>
    <property type="match status" value="1"/>
</dbReference>
<keyword evidence="9" id="KW-0472">Membrane</keyword>
<keyword evidence="4 13" id="KW-0808">Transferase</keyword>
<sequence length="632" mass="70741">MRLLTTLSLRLSAHPWFLPRLALVLFLATVLGLFAYLRHGEREEARLVLINDVLWVEQNLRFVLGQSEERLAALLEQSRDGSLSEAEFRSRARLIIGANAAITGIQLRTKNQSFSYGQHLSAEVTREPIALAQGMGRPSYTLPLYPKGMIALILAEHDLELVASIALPKLLQQQVPWWFAYKYRLEMIDADGREIASKSKIEADETNLSYQLPFDLVSSGLLLRITAYRHPTGLVQKLLIASVLGLALIVLFSWWRLRRQMQARLLAENALREEHAFRTAMEDSLSVGMRARDMDGRIVYVNPAFCGMVGYSAEELIGALPPYPYWNPEDIAGHQAQNEIVLSGRAPHDGFESMVRHRDGHLVATRVYTTPLIDATGKQRGWMSSVVDITALKAAEAREREQEEMLRHTGKLITMGEMASTLAHELNQPLMAMSNYASAARQFANQNNHELLDSTLSKIAGQAHRAAAVVKRIREFVQKRTPHCEPCDINHIASNAFELIDASARSQGVRLHFNLGAALPQIHADEVLLGQVVLNLLRNALDASSEQPQSRRDVWLATYCDDTAVYLSVCDRGSGIAPEVASRLFDAFFTTKSLGMGIGLNICRSILEQHRGKLWFEAHPQGGTYFYMSLPR</sequence>
<dbReference type="PRINTS" id="PR00344">
    <property type="entry name" value="BCTRLSENSOR"/>
</dbReference>
<dbReference type="InterPro" id="IPR003661">
    <property type="entry name" value="HisK_dim/P_dom"/>
</dbReference>
<dbReference type="NCBIfam" id="TIGR00229">
    <property type="entry name" value="sensory_box"/>
    <property type="match status" value="1"/>
</dbReference>
<dbReference type="Gene3D" id="3.30.565.10">
    <property type="entry name" value="Histidine kinase-like ATPase, C-terminal domain"/>
    <property type="match status" value="1"/>
</dbReference>
<organism evidence="13 15">
    <name type="scientific">Iodobacter fluviatilis</name>
    <dbReference type="NCBI Taxonomy" id="537"/>
    <lineage>
        <taxon>Bacteria</taxon>
        <taxon>Pseudomonadati</taxon>
        <taxon>Pseudomonadota</taxon>
        <taxon>Betaproteobacteria</taxon>
        <taxon>Neisseriales</taxon>
        <taxon>Chitinibacteraceae</taxon>
        <taxon>Iodobacter</taxon>
    </lineage>
</organism>
<dbReference type="SUPFAM" id="SSF55785">
    <property type="entry name" value="PYP-like sensor domain (PAS domain)"/>
    <property type="match status" value="1"/>
</dbReference>
<dbReference type="PROSITE" id="PS50112">
    <property type="entry name" value="PAS"/>
    <property type="match status" value="1"/>
</dbReference>
<comment type="catalytic activity">
    <reaction evidence="1">
        <text>ATP + protein L-histidine = ADP + protein N-phospho-L-histidine.</text>
        <dbReference type="EC" id="2.7.13.3"/>
    </reaction>
</comment>
<dbReference type="OrthoDB" id="1931120at2"/>